<organism evidence="1 2">
    <name type="scientific">Ambrosiozyma monospora</name>
    <name type="common">Yeast</name>
    <name type="synonym">Endomycopsis monosporus</name>
    <dbReference type="NCBI Taxonomy" id="43982"/>
    <lineage>
        <taxon>Eukaryota</taxon>
        <taxon>Fungi</taxon>
        <taxon>Dikarya</taxon>
        <taxon>Ascomycota</taxon>
        <taxon>Saccharomycotina</taxon>
        <taxon>Pichiomycetes</taxon>
        <taxon>Pichiales</taxon>
        <taxon>Pichiaceae</taxon>
        <taxon>Ambrosiozyma</taxon>
    </lineage>
</organism>
<reference evidence="1" key="1">
    <citation type="submission" date="2023-04" db="EMBL/GenBank/DDBJ databases">
        <title>Ambrosiozyma monospora NBRC 10751.</title>
        <authorList>
            <person name="Ichikawa N."/>
            <person name="Sato H."/>
            <person name="Tonouchi N."/>
        </authorList>
    </citation>
    <scope>NUCLEOTIDE SEQUENCE</scope>
    <source>
        <strain evidence="1">NBRC 10751</strain>
    </source>
</reference>
<dbReference type="Proteomes" id="UP001165064">
    <property type="component" value="Unassembled WGS sequence"/>
</dbReference>
<evidence type="ECO:0000313" key="1">
    <source>
        <dbReference type="EMBL" id="GME84134.1"/>
    </source>
</evidence>
<name>A0ACB5T9X8_AMBMO</name>
<protein>
    <submittedName>
        <fullName evidence="1">Unnamed protein product</fullName>
    </submittedName>
</protein>
<proteinExistence type="predicted"/>
<keyword evidence="2" id="KW-1185">Reference proteome</keyword>
<gene>
    <name evidence="1" type="ORF">Amon02_000662900</name>
</gene>
<comment type="caution">
    <text evidence="1">The sequence shown here is derived from an EMBL/GenBank/DDBJ whole genome shotgun (WGS) entry which is preliminary data.</text>
</comment>
<sequence>MATDHQILNSEPHSSTPKTVKTAGSPSKEIQLEHFENDLIVPKGPEGEDSHDSLAVSKAGQQTTESSTSAVATHNTTTTTDKDTVKSLKTVSVTTKVVNAEKSVTKEKNGVLTQSTITKLSPPPSYPQYINEVTNGSNHSSLLKTPLKKRLETLASGYETHQ</sequence>
<accession>A0ACB5T9X8</accession>
<evidence type="ECO:0000313" key="2">
    <source>
        <dbReference type="Proteomes" id="UP001165064"/>
    </source>
</evidence>
<dbReference type="EMBL" id="BSXS01005286">
    <property type="protein sequence ID" value="GME84134.1"/>
    <property type="molecule type" value="Genomic_DNA"/>
</dbReference>